<accession>A0ACC1TEM2</accession>
<name>A0ACC1TEM2_9APHY</name>
<protein>
    <submittedName>
        <fullName evidence="1">Uncharacterized protein</fullName>
    </submittedName>
</protein>
<proteinExistence type="predicted"/>
<keyword evidence="2" id="KW-1185">Reference proteome</keyword>
<comment type="caution">
    <text evidence="1">The sequence shown here is derived from an EMBL/GenBank/DDBJ whole genome shotgun (WGS) entry which is preliminary data.</text>
</comment>
<dbReference type="EMBL" id="JANHOG010000036">
    <property type="protein sequence ID" value="KAJ3559264.1"/>
    <property type="molecule type" value="Genomic_DNA"/>
</dbReference>
<reference evidence="1" key="1">
    <citation type="submission" date="2022-07" db="EMBL/GenBank/DDBJ databases">
        <title>Genome Sequence of Phlebia brevispora.</title>
        <authorList>
            <person name="Buettner E."/>
        </authorList>
    </citation>
    <scope>NUCLEOTIDE SEQUENCE</scope>
    <source>
        <strain evidence="1">MPL23</strain>
    </source>
</reference>
<gene>
    <name evidence="1" type="ORF">NM688_g449</name>
</gene>
<sequence>MSSSMKAYLAAKYMSGPKADAILARTSDPTRKKKKRKAGSSAATGVSIIKDDDVGGWDEVPKEEGDEEEDVVVASDRGFKKKQRTDEGSGWATIREGTPPPAADEQPQVVLEEGVKEEEFIGGLLTSAQLRKKLPKKVIPKQDISKEEMEQAQETVYRDATGRKVDMAVERAEAAQRKREAEEREARKMEWGKGLVQREDQEKKRQELETMKNAPFARTVDDVALNEELKAEERWNDPAAAFLTKKRGKGPKKPEYSGPPPPPNRFGIKPGYRWDGVDGLPDTPYPLQAKLPIVRLKWENGRIEGPSVRLQPQETRSRFDVVLFLSFAEPLQALDEGCFREPCFDSLSLSHMNLAKADRRASVPESSACVIRPCVRHDVLCAASAIATLAHTSSIALDHEVELCLAERSKLVHARMKQQKQTGEEEDDGSLDEQREHCDDTRNLPCFQAAVSPLSQTYTVKRQNVTRYY</sequence>
<organism evidence="1 2">
    <name type="scientific">Phlebia brevispora</name>
    <dbReference type="NCBI Taxonomy" id="194682"/>
    <lineage>
        <taxon>Eukaryota</taxon>
        <taxon>Fungi</taxon>
        <taxon>Dikarya</taxon>
        <taxon>Basidiomycota</taxon>
        <taxon>Agaricomycotina</taxon>
        <taxon>Agaricomycetes</taxon>
        <taxon>Polyporales</taxon>
        <taxon>Meruliaceae</taxon>
        <taxon>Phlebia</taxon>
    </lineage>
</organism>
<evidence type="ECO:0000313" key="2">
    <source>
        <dbReference type="Proteomes" id="UP001148662"/>
    </source>
</evidence>
<dbReference type="Proteomes" id="UP001148662">
    <property type="component" value="Unassembled WGS sequence"/>
</dbReference>
<evidence type="ECO:0000313" key="1">
    <source>
        <dbReference type="EMBL" id="KAJ3559264.1"/>
    </source>
</evidence>